<evidence type="ECO:0000256" key="1">
    <source>
        <dbReference type="ARBA" id="ARBA00023015"/>
    </source>
</evidence>
<dbReference type="InterPro" id="IPR036388">
    <property type="entry name" value="WH-like_DNA-bd_sf"/>
</dbReference>
<dbReference type="InterPro" id="IPR036390">
    <property type="entry name" value="WH_DNA-bd_sf"/>
</dbReference>
<proteinExistence type="predicted"/>
<evidence type="ECO:0000313" key="6">
    <source>
        <dbReference type="Proteomes" id="UP001596455"/>
    </source>
</evidence>
<dbReference type="CDD" id="cd07377">
    <property type="entry name" value="WHTH_GntR"/>
    <property type="match status" value="1"/>
</dbReference>
<keyword evidence="3" id="KW-0804">Transcription</keyword>
<dbReference type="InterPro" id="IPR011663">
    <property type="entry name" value="UTRA"/>
</dbReference>
<dbReference type="SMART" id="SM00866">
    <property type="entry name" value="UTRA"/>
    <property type="match status" value="1"/>
</dbReference>
<dbReference type="PRINTS" id="PR00035">
    <property type="entry name" value="HTHGNTR"/>
</dbReference>
<gene>
    <name evidence="5" type="ORF">ACFQQL_11105</name>
</gene>
<dbReference type="InterPro" id="IPR050679">
    <property type="entry name" value="Bact_HTH_transcr_reg"/>
</dbReference>
<keyword evidence="1" id="KW-0805">Transcription regulation</keyword>
<keyword evidence="6" id="KW-1185">Reference proteome</keyword>
<dbReference type="PANTHER" id="PTHR44846:SF1">
    <property type="entry name" value="MANNOSYL-D-GLYCERATE TRANSPORT_METABOLISM SYSTEM REPRESSOR MNGR-RELATED"/>
    <property type="match status" value="1"/>
</dbReference>
<dbReference type="SMART" id="SM00345">
    <property type="entry name" value="HTH_GNTR"/>
    <property type="match status" value="1"/>
</dbReference>
<dbReference type="Proteomes" id="UP001596455">
    <property type="component" value="Unassembled WGS sequence"/>
</dbReference>
<dbReference type="Pfam" id="PF07702">
    <property type="entry name" value="UTRA"/>
    <property type="match status" value="1"/>
</dbReference>
<dbReference type="EMBL" id="JBHTCQ010000002">
    <property type="protein sequence ID" value="MFC7405657.1"/>
    <property type="molecule type" value="Genomic_DNA"/>
</dbReference>
<dbReference type="Pfam" id="PF00392">
    <property type="entry name" value="GntR"/>
    <property type="match status" value="1"/>
</dbReference>
<dbReference type="SUPFAM" id="SSF46785">
    <property type="entry name" value="Winged helix' DNA-binding domain"/>
    <property type="match status" value="1"/>
</dbReference>
<dbReference type="PANTHER" id="PTHR44846">
    <property type="entry name" value="MANNOSYL-D-GLYCERATE TRANSPORT/METABOLISM SYSTEM REPRESSOR MNGR-RELATED"/>
    <property type="match status" value="1"/>
</dbReference>
<evidence type="ECO:0000259" key="4">
    <source>
        <dbReference type="PROSITE" id="PS50949"/>
    </source>
</evidence>
<dbReference type="InterPro" id="IPR000524">
    <property type="entry name" value="Tscrpt_reg_HTH_GntR"/>
</dbReference>
<reference evidence="6" key="1">
    <citation type="journal article" date="2019" name="Int. J. Syst. Evol. Microbiol.">
        <title>The Global Catalogue of Microorganisms (GCM) 10K type strain sequencing project: providing services to taxonomists for standard genome sequencing and annotation.</title>
        <authorList>
            <consortium name="The Broad Institute Genomics Platform"/>
            <consortium name="The Broad Institute Genome Sequencing Center for Infectious Disease"/>
            <person name="Wu L."/>
            <person name="Ma J."/>
        </authorList>
    </citation>
    <scope>NUCLEOTIDE SEQUENCE [LARGE SCALE GENOMIC DNA]</scope>
    <source>
        <strain evidence="6">JCM 1490</strain>
    </source>
</reference>
<evidence type="ECO:0000256" key="2">
    <source>
        <dbReference type="ARBA" id="ARBA00023125"/>
    </source>
</evidence>
<dbReference type="SUPFAM" id="SSF64288">
    <property type="entry name" value="Chorismate lyase-like"/>
    <property type="match status" value="1"/>
</dbReference>
<dbReference type="PROSITE" id="PS50949">
    <property type="entry name" value="HTH_GNTR"/>
    <property type="match status" value="1"/>
</dbReference>
<organism evidence="5 6">
    <name type="scientific">Georgenia alba</name>
    <dbReference type="NCBI Taxonomy" id="2233858"/>
    <lineage>
        <taxon>Bacteria</taxon>
        <taxon>Bacillati</taxon>
        <taxon>Actinomycetota</taxon>
        <taxon>Actinomycetes</taxon>
        <taxon>Micrococcales</taxon>
        <taxon>Bogoriellaceae</taxon>
        <taxon>Georgenia</taxon>
    </lineage>
</organism>
<keyword evidence="2" id="KW-0238">DNA-binding</keyword>
<sequence length="247" mass="27870">MRQANPPDFRRSELTGPLYRVIAARLRHKILSGELAVGDVVPSEQELCREHGVSRMTARQAVTELVNQGLLRREQGRGTFVTERKLVRGLSSVSGLREDLEREGLHPGGKVLSLERRRATRDEATRLHLSRASDVWRLVRSRTADEVVLGLQIAVLPVHLAPDLDTWDLDHGSLYRELRARGLPLTWARQRIEAVVDPEVSDQLELPAETAYLRVSRISLGPERLPVELLVSYFVGSSYAYDVELTE</sequence>
<feature type="domain" description="HTH gntR-type" evidence="4">
    <location>
        <begin position="16"/>
        <end position="84"/>
    </location>
</feature>
<dbReference type="Gene3D" id="1.10.10.10">
    <property type="entry name" value="Winged helix-like DNA-binding domain superfamily/Winged helix DNA-binding domain"/>
    <property type="match status" value="1"/>
</dbReference>
<dbReference type="InterPro" id="IPR028978">
    <property type="entry name" value="Chorismate_lyase_/UTRA_dom_sf"/>
</dbReference>
<protein>
    <submittedName>
        <fullName evidence="5">GntR family transcriptional regulator</fullName>
    </submittedName>
</protein>
<evidence type="ECO:0000313" key="5">
    <source>
        <dbReference type="EMBL" id="MFC7405657.1"/>
    </source>
</evidence>
<name>A0ABW2QAC5_9MICO</name>
<comment type="caution">
    <text evidence="5">The sequence shown here is derived from an EMBL/GenBank/DDBJ whole genome shotgun (WGS) entry which is preliminary data.</text>
</comment>
<dbReference type="Gene3D" id="3.40.1410.10">
    <property type="entry name" value="Chorismate lyase-like"/>
    <property type="match status" value="1"/>
</dbReference>
<evidence type="ECO:0000256" key="3">
    <source>
        <dbReference type="ARBA" id="ARBA00023163"/>
    </source>
</evidence>
<accession>A0ABW2QAC5</accession>